<dbReference type="AlphaFoldDB" id="D7UZ92"/>
<dbReference type="EMBL" id="ACCR02000005">
    <property type="protein sequence ID" value="EFI83659.1"/>
    <property type="molecule type" value="Genomic_DNA"/>
</dbReference>
<evidence type="ECO:0008006" key="4">
    <source>
        <dbReference type="Google" id="ProtNLM"/>
    </source>
</evidence>
<dbReference type="HOGENOM" id="CLU_101727_1_0_9"/>
<dbReference type="RefSeq" id="WP_003755820.1">
    <property type="nucleotide sequence ID" value="NZ_GL538352.1"/>
</dbReference>
<keyword evidence="1" id="KW-0472">Membrane</keyword>
<evidence type="ECO:0000313" key="2">
    <source>
        <dbReference type="EMBL" id="EFI83659.1"/>
    </source>
</evidence>
<feature type="transmembrane region" description="Helical" evidence="1">
    <location>
        <begin position="146"/>
        <end position="167"/>
    </location>
</feature>
<gene>
    <name evidence="2" type="ORF">HMPREF0556_12344</name>
</gene>
<evidence type="ECO:0000313" key="3">
    <source>
        <dbReference type="Proteomes" id="UP000010119"/>
    </source>
</evidence>
<name>D7UZ92_LISGR</name>
<comment type="caution">
    <text evidence="2">The sequence shown here is derived from an EMBL/GenBank/DDBJ whole genome shotgun (WGS) entry which is preliminary data.</text>
</comment>
<keyword evidence="1" id="KW-0812">Transmembrane</keyword>
<sequence>MTKKIFKLITVDNFEKEEVFLEEMAQKGWYFSKYTSGIYHFEQGTPKKYTYCIDYKEEKDDETSYLQLFEDAGWENVYAYPILRGKWMYFRKEETDETQKEQIFTDRQSFITLWKKIRHRWTVFGLAMIFLLLCISTFLIFRAQQISGIIILLMTVLIVLLYGKMYINLTRKIRFTQLKE</sequence>
<keyword evidence="3" id="KW-1185">Reference proteome</keyword>
<dbReference type="eggNOG" id="ENOG50337SB">
    <property type="taxonomic scope" value="Bacteria"/>
</dbReference>
<evidence type="ECO:0000256" key="1">
    <source>
        <dbReference type="SAM" id="Phobius"/>
    </source>
</evidence>
<protein>
    <recommendedName>
        <fullName evidence="4">DUF2812 domain-containing protein</fullName>
    </recommendedName>
</protein>
<dbReference type="STRING" id="525367.HMPREF0556_12344"/>
<organism evidence="2 3">
    <name type="scientific">Listeria grayi DSM 20601</name>
    <dbReference type="NCBI Taxonomy" id="525367"/>
    <lineage>
        <taxon>Bacteria</taxon>
        <taxon>Bacillati</taxon>
        <taxon>Bacillota</taxon>
        <taxon>Bacilli</taxon>
        <taxon>Bacillales</taxon>
        <taxon>Listeriaceae</taxon>
        <taxon>Listeria</taxon>
    </lineage>
</organism>
<accession>D7UZ92</accession>
<dbReference type="Proteomes" id="UP000010119">
    <property type="component" value="Unassembled WGS sequence"/>
</dbReference>
<dbReference type="Pfam" id="PF11193">
    <property type="entry name" value="DUF2812"/>
    <property type="match status" value="1"/>
</dbReference>
<dbReference type="InterPro" id="IPR021359">
    <property type="entry name" value="DUF2812"/>
</dbReference>
<feature type="transmembrane region" description="Helical" evidence="1">
    <location>
        <begin position="121"/>
        <end position="140"/>
    </location>
</feature>
<proteinExistence type="predicted"/>
<keyword evidence="1" id="KW-1133">Transmembrane helix</keyword>
<reference evidence="2" key="1">
    <citation type="submission" date="2010-06" db="EMBL/GenBank/DDBJ databases">
        <authorList>
            <person name="Muzny D."/>
            <person name="Qin X."/>
            <person name="Buhay C."/>
            <person name="Dugan-Rocha S."/>
            <person name="Ding Y."/>
            <person name="Chen G."/>
            <person name="Hawes A."/>
            <person name="Holder M."/>
            <person name="Jhangiani S."/>
            <person name="Johnson A."/>
            <person name="Khan Z."/>
            <person name="Li Z."/>
            <person name="Liu W."/>
            <person name="Liu X."/>
            <person name="Perez L."/>
            <person name="Shen H."/>
            <person name="Wang Q."/>
            <person name="Watt J."/>
            <person name="Xi L."/>
            <person name="Xin Y."/>
            <person name="Zhou J."/>
            <person name="Deng J."/>
            <person name="Jiang H."/>
            <person name="Liu Y."/>
            <person name="Qu J."/>
            <person name="Song X.-Z."/>
            <person name="Zhang L."/>
            <person name="Villasana D."/>
            <person name="Johnson A."/>
            <person name="Liu J."/>
            <person name="Liyanage D."/>
            <person name="Lorensuhewa L."/>
            <person name="Robinson T."/>
            <person name="Song A."/>
            <person name="Song B.-B."/>
            <person name="Dinh H."/>
            <person name="Thornton R."/>
            <person name="Coyle M."/>
            <person name="Francisco L."/>
            <person name="Jackson L."/>
            <person name="Javaid M."/>
            <person name="Korchina V."/>
            <person name="Kovar C."/>
            <person name="Mata R."/>
            <person name="Mathew T."/>
            <person name="Ngo R."/>
            <person name="Nguyen L."/>
            <person name="Nguyen N."/>
            <person name="Okwuonu G."/>
            <person name="Ongeri F."/>
            <person name="Pham C."/>
            <person name="Simmons D."/>
            <person name="Wilczek-Boney K."/>
            <person name="Hale W."/>
            <person name="Jakkamsetti A."/>
            <person name="Pham P."/>
            <person name="Ruth R."/>
            <person name="San Lucas F."/>
            <person name="Warren J."/>
            <person name="Zhang J."/>
            <person name="Zhao Z."/>
            <person name="Zhou C."/>
            <person name="Zhu D."/>
            <person name="Lee S."/>
            <person name="Bess C."/>
            <person name="Blankenburg K."/>
            <person name="Forbes L."/>
            <person name="Fu Q."/>
            <person name="Gubbala S."/>
            <person name="Hirani K."/>
            <person name="Jayaseelan J.C."/>
            <person name="Lara F."/>
            <person name="Munidasa M."/>
            <person name="Palculict T."/>
            <person name="Patil S."/>
            <person name="Pu L.-L."/>
            <person name="Saada N."/>
            <person name="Tang L."/>
            <person name="Weissenberger G."/>
            <person name="Zhu Y."/>
            <person name="Hemphill L."/>
            <person name="Shang Y."/>
            <person name="Youmans B."/>
            <person name="Ayvaz T."/>
            <person name="Ross M."/>
            <person name="Santibanez J."/>
            <person name="Aqrawi P."/>
            <person name="Gross S."/>
            <person name="Joshi V."/>
            <person name="Fowler G."/>
            <person name="Nazareth L."/>
            <person name="Reid J."/>
            <person name="Worley K."/>
            <person name="Petrosino J."/>
            <person name="Highlander S."/>
            <person name="Gibbs R."/>
        </authorList>
    </citation>
    <scope>NUCLEOTIDE SEQUENCE [LARGE SCALE GENOMIC DNA]</scope>
    <source>
        <strain evidence="2">DSM 20601</strain>
    </source>
</reference>